<proteinExistence type="predicted"/>
<evidence type="ECO:0008006" key="4">
    <source>
        <dbReference type="Google" id="ProtNLM"/>
    </source>
</evidence>
<evidence type="ECO:0000256" key="1">
    <source>
        <dbReference type="SAM" id="Phobius"/>
    </source>
</evidence>
<dbReference type="EMBL" id="CP013389">
    <property type="protein sequence ID" value="AOJ11686.1"/>
    <property type="molecule type" value="Genomic_DNA"/>
</dbReference>
<accession>A0A1B4G6Y4</accession>
<feature type="transmembrane region" description="Helical" evidence="1">
    <location>
        <begin position="162"/>
        <end position="184"/>
    </location>
</feature>
<dbReference type="Proteomes" id="UP000067711">
    <property type="component" value="Chromosome 1"/>
</dbReference>
<organism evidence="2 3">
    <name type="scientific">Burkholderia mayonis</name>
    <dbReference type="NCBI Taxonomy" id="1385591"/>
    <lineage>
        <taxon>Bacteria</taxon>
        <taxon>Pseudomonadati</taxon>
        <taxon>Pseudomonadota</taxon>
        <taxon>Betaproteobacteria</taxon>
        <taxon>Burkholderiales</taxon>
        <taxon>Burkholderiaceae</taxon>
        <taxon>Burkholderia</taxon>
        <taxon>pseudomallei group</taxon>
    </lineage>
</organism>
<dbReference type="RefSeq" id="WP_066488555.1">
    <property type="nucleotide sequence ID" value="NZ_CP013389.1"/>
</dbReference>
<dbReference type="AlphaFoldDB" id="A0A1B4G6Y4"/>
<keyword evidence="1" id="KW-0472">Membrane</keyword>
<reference evidence="2 3" key="1">
    <citation type="submission" date="2015-12" db="EMBL/GenBank/DDBJ databases">
        <title>Diversity of Burkholderia near neighbor genomes.</title>
        <authorList>
            <person name="Sahl J."/>
            <person name="Wagner D."/>
            <person name="Keim P."/>
        </authorList>
    </citation>
    <scope>NUCLEOTIDE SEQUENCE [LARGE SCALE GENOMIC DNA]</scope>
    <source>
        <strain evidence="2 3">BDU8</strain>
    </source>
</reference>
<gene>
    <name evidence="2" type="ORF">WS71_32115</name>
</gene>
<protein>
    <recommendedName>
        <fullName evidence="4">Phage-encoded membrane protein</fullName>
    </recommendedName>
</protein>
<evidence type="ECO:0000313" key="2">
    <source>
        <dbReference type="EMBL" id="AOJ11686.1"/>
    </source>
</evidence>
<evidence type="ECO:0000313" key="3">
    <source>
        <dbReference type="Proteomes" id="UP000067711"/>
    </source>
</evidence>
<keyword evidence="1" id="KW-1133">Transmembrane helix</keyword>
<sequence length="246" mass="27189">MNQKFSGDVGQVAGHDVKSNSAQASVNLHFHSGESKPVVTKVISDRQRNVIARKAFEIQGKTGTDKLMVYRRLMTVFNFKKMDDMPRDVYERALKYLDGWIRNGTMLQVPVALKQTDVTSPSSIETSKPSIPAVQRTPRHPLDVVASAMPPTASHPTSKRQWTRYGVTAPICLGLLVLAAIFYFEIGRRPATEQVAATEATPLHCEYGGSRYTVGSIVMQAGKRARCIEAVGHGVEWQPLATSKRH</sequence>
<name>A0A1B4G6Y4_9BURK</name>
<keyword evidence="1" id="KW-0812">Transmembrane</keyword>